<protein>
    <recommendedName>
        <fullName evidence="3">Exo-alpha-sialidase</fullName>
    </recommendedName>
</protein>
<dbReference type="SUPFAM" id="SSF110296">
    <property type="entry name" value="Oligoxyloglucan reducing end-specific cellobiohydrolase"/>
    <property type="match status" value="1"/>
</dbReference>
<keyword evidence="2" id="KW-1185">Reference proteome</keyword>
<organism evidence="1 2">
    <name type="scientific">Fulvivirga kasyanovii</name>
    <dbReference type="NCBI Taxonomy" id="396812"/>
    <lineage>
        <taxon>Bacteria</taxon>
        <taxon>Pseudomonadati</taxon>
        <taxon>Bacteroidota</taxon>
        <taxon>Cytophagia</taxon>
        <taxon>Cytophagales</taxon>
        <taxon>Fulvivirgaceae</taxon>
        <taxon>Fulvivirga</taxon>
    </lineage>
</organism>
<dbReference type="Gene3D" id="2.130.10.10">
    <property type="entry name" value="YVTN repeat-like/Quinoprotein amine dehydrogenase"/>
    <property type="match status" value="1"/>
</dbReference>
<name>A0ABW9RXT7_9BACT</name>
<gene>
    <name evidence="1" type="ORF">E1163_28055</name>
</gene>
<proteinExistence type="predicted"/>
<reference evidence="1 2" key="1">
    <citation type="submission" date="2019-02" db="EMBL/GenBank/DDBJ databases">
        <authorList>
            <person name="Goldberg S.R."/>
            <person name="Haltli B.A."/>
            <person name="Correa H."/>
            <person name="Russell K.G."/>
        </authorList>
    </citation>
    <scope>NUCLEOTIDE SEQUENCE [LARGE SCALE GENOMIC DNA]</scope>
    <source>
        <strain evidence="1 2">JCM 16186</strain>
    </source>
</reference>
<dbReference type="PROSITE" id="PS51257">
    <property type="entry name" value="PROKAR_LIPOPROTEIN"/>
    <property type="match status" value="1"/>
</dbReference>
<dbReference type="RefSeq" id="WP_155176751.1">
    <property type="nucleotide sequence ID" value="NZ_BAAAFL010000012.1"/>
</dbReference>
<sequence length="531" mass="59912">MKYTSFLLILLLTGACSTIKDMSLEKNKKYNKKGGGFVLEIVNTAPRITSAIEQWNHVYISSITGESTGYMVSGITTPYSSELFVGQLPEGKYMIAMMKGEHTIMNMVYLTFGYLPPWFLAFEVKNGEINNLGTVLYHPLKTMGSQERVNPPYVISKLKSDHAYLFCSEKFPVFFTGKAVNRINQPDSLQSANAQLKSAARPVLGAMSDKGQMFFGCNMGSLMVKDSSNMNKFHLEGSGKILSLSAFGDEIVVGGENGLFGFFNTANSSWKGINLPDRVGNVFAIEKLDNSRFLLLVHRKDTLFELWAYDYHAGKFSLLESFTKTIKSKIAGLVYPVALSHEEVVRVFIDERTWHINKTTLEVNKLTGGGEYNFIYEQPNGIITGSKHNTWRGRDPLEFSNDGGKTWVVSNEKVNVFTSIGQPIYVTSDSLFFRTRRNYKLAVNELNRDNHVSFLKSEDYGENWQPVGNLPLGCYNFIHEVSNDDKFVVGCESGDIMQSEDQGISWELLYKNNEIDLDEYPKYLQFVPMEE</sequence>
<dbReference type="CDD" id="cd15482">
    <property type="entry name" value="Sialidase_non-viral"/>
    <property type="match status" value="1"/>
</dbReference>
<evidence type="ECO:0008006" key="3">
    <source>
        <dbReference type="Google" id="ProtNLM"/>
    </source>
</evidence>
<comment type="caution">
    <text evidence="1">The sequence shown here is derived from an EMBL/GenBank/DDBJ whole genome shotgun (WGS) entry which is preliminary data.</text>
</comment>
<dbReference type="EMBL" id="SMLW01000673">
    <property type="protein sequence ID" value="MTI28846.1"/>
    <property type="molecule type" value="Genomic_DNA"/>
</dbReference>
<dbReference type="InterPro" id="IPR015943">
    <property type="entry name" value="WD40/YVTN_repeat-like_dom_sf"/>
</dbReference>
<evidence type="ECO:0000313" key="2">
    <source>
        <dbReference type="Proteomes" id="UP000798808"/>
    </source>
</evidence>
<accession>A0ABW9RXT7</accession>
<dbReference type="Proteomes" id="UP000798808">
    <property type="component" value="Unassembled WGS sequence"/>
</dbReference>
<evidence type="ECO:0000313" key="1">
    <source>
        <dbReference type="EMBL" id="MTI28846.1"/>
    </source>
</evidence>